<dbReference type="PROSITE" id="PS51257">
    <property type="entry name" value="PROKAR_LIPOPROTEIN"/>
    <property type="match status" value="1"/>
</dbReference>
<dbReference type="AlphaFoldDB" id="A0A9D1PD96"/>
<organism evidence="1 2">
    <name type="scientific">Candidatus Blautia stercorigallinarum</name>
    <dbReference type="NCBI Taxonomy" id="2838501"/>
    <lineage>
        <taxon>Bacteria</taxon>
        <taxon>Bacillati</taxon>
        <taxon>Bacillota</taxon>
        <taxon>Clostridia</taxon>
        <taxon>Lachnospirales</taxon>
        <taxon>Lachnospiraceae</taxon>
        <taxon>Blautia</taxon>
    </lineage>
</organism>
<reference evidence="1" key="1">
    <citation type="journal article" date="2021" name="PeerJ">
        <title>Extensive microbial diversity within the chicken gut microbiome revealed by metagenomics and culture.</title>
        <authorList>
            <person name="Gilroy R."/>
            <person name="Ravi A."/>
            <person name="Getino M."/>
            <person name="Pursley I."/>
            <person name="Horton D.L."/>
            <person name="Alikhan N.F."/>
            <person name="Baker D."/>
            <person name="Gharbi K."/>
            <person name="Hall N."/>
            <person name="Watson M."/>
            <person name="Adriaenssens E.M."/>
            <person name="Foster-Nyarko E."/>
            <person name="Jarju S."/>
            <person name="Secka A."/>
            <person name="Antonio M."/>
            <person name="Oren A."/>
            <person name="Chaudhuri R.R."/>
            <person name="La Ragione R."/>
            <person name="Hildebrand F."/>
            <person name="Pallen M.J."/>
        </authorList>
    </citation>
    <scope>NUCLEOTIDE SEQUENCE</scope>
    <source>
        <strain evidence="1">CHK195-9823</strain>
    </source>
</reference>
<name>A0A9D1PD96_9FIRM</name>
<evidence type="ECO:0000313" key="1">
    <source>
        <dbReference type="EMBL" id="HIV39095.1"/>
    </source>
</evidence>
<dbReference type="Proteomes" id="UP000886814">
    <property type="component" value="Unassembled WGS sequence"/>
</dbReference>
<accession>A0A9D1PD96</accession>
<evidence type="ECO:0000313" key="2">
    <source>
        <dbReference type="Proteomes" id="UP000886814"/>
    </source>
</evidence>
<dbReference type="EMBL" id="DXIQ01000055">
    <property type="protein sequence ID" value="HIV39095.1"/>
    <property type="molecule type" value="Genomic_DNA"/>
</dbReference>
<sequence length="456" mass="50328">MKIKGSMTCTMCLLLLVLLSLLGACIRSSRVSAGRVQAVNAMDTAIYSLFAQYDRDLLKDYHLFFLDGGYGENSINLSQLLTQTEAFTQPVLSSGLSSCHLEACGIKGFRLASDNNGAAVQTQIIRYMKDNLGSKGIELIKKRLAQNKAVMEEQEKIQEGGLKEVPIDQEAPMEEISETNNPLEIIENIRSHGFLGLVLPDGGDLSEKTLDLPSLLSKRELNMGMGELALSSEKASATDKLLIQEYILDTLSYYTCQNRTGGLDYQAEYVLGGKSSDQENLRYVVNRLLLLREVSNIAFLYTDGQKRAELQACASALSLLLLIPEGMTLVQGVLAAGWAYIESICDVKTLLSGGTVPLVKDSASWNTHLSHLSTEDFSSGSSGLDYREYLFLLLSFSSADTLTLRCMDMIEQNIRSTEGRENFAFDACLDALSVSFLISGPEEQQWQGERFYTYDM</sequence>
<proteinExistence type="predicted"/>
<dbReference type="Pfam" id="PF18960">
    <property type="entry name" value="DUF5702"/>
    <property type="match status" value="1"/>
</dbReference>
<reference evidence="1" key="2">
    <citation type="submission" date="2021-04" db="EMBL/GenBank/DDBJ databases">
        <authorList>
            <person name="Gilroy R."/>
        </authorList>
    </citation>
    <scope>NUCLEOTIDE SEQUENCE</scope>
    <source>
        <strain evidence="1">CHK195-9823</strain>
    </source>
</reference>
<protein>
    <submittedName>
        <fullName evidence="1">Uncharacterized protein</fullName>
    </submittedName>
</protein>
<dbReference type="InterPro" id="IPR043756">
    <property type="entry name" value="DUF5702"/>
</dbReference>
<comment type="caution">
    <text evidence="1">The sequence shown here is derived from an EMBL/GenBank/DDBJ whole genome shotgun (WGS) entry which is preliminary data.</text>
</comment>
<gene>
    <name evidence="1" type="ORF">H9747_08885</name>
</gene>